<dbReference type="Proteomes" id="UP000299102">
    <property type="component" value="Unassembled WGS sequence"/>
</dbReference>
<reference evidence="1 2" key="1">
    <citation type="journal article" date="2019" name="Commun. Biol.">
        <title>The bagworm genome reveals a unique fibroin gene that provides high tensile strength.</title>
        <authorList>
            <person name="Kono N."/>
            <person name="Nakamura H."/>
            <person name="Ohtoshi R."/>
            <person name="Tomita M."/>
            <person name="Numata K."/>
            <person name="Arakawa K."/>
        </authorList>
    </citation>
    <scope>NUCLEOTIDE SEQUENCE [LARGE SCALE GENOMIC DNA]</scope>
</reference>
<evidence type="ECO:0000313" key="1">
    <source>
        <dbReference type="EMBL" id="GBP43049.1"/>
    </source>
</evidence>
<protein>
    <submittedName>
        <fullName evidence="1">Uncharacterized protein</fullName>
    </submittedName>
</protein>
<accession>A0A4C1VXS2</accession>
<evidence type="ECO:0000313" key="2">
    <source>
        <dbReference type="Proteomes" id="UP000299102"/>
    </source>
</evidence>
<sequence length="125" mass="14157">MIRKPRQSAEWVFPSEELPSKVKRCRSVGKETVASFFGMTDIIEGIKSKVVRKKLEFNEVVINEKERRNDHRIRNGDGDDIARSGYKPRLQTIIPTRNFHTAGPLPPSLINACACCSLGLYQISI</sequence>
<name>A0A4C1VXS2_EUMVA</name>
<keyword evidence="2" id="KW-1185">Reference proteome</keyword>
<dbReference type="AlphaFoldDB" id="A0A4C1VXS2"/>
<dbReference type="EMBL" id="BGZK01000429">
    <property type="protein sequence ID" value="GBP43049.1"/>
    <property type="molecule type" value="Genomic_DNA"/>
</dbReference>
<gene>
    <name evidence="1" type="ORF">EVAR_96308_1</name>
</gene>
<comment type="caution">
    <text evidence="1">The sequence shown here is derived from an EMBL/GenBank/DDBJ whole genome shotgun (WGS) entry which is preliminary data.</text>
</comment>
<proteinExistence type="predicted"/>
<dbReference type="OrthoDB" id="10017160at2759"/>
<organism evidence="1 2">
    <name type="scientific">Eumeta variegata</name>
    <name type="common">Bagworm moth</name>
    <name type="synonym">Eumeta japonica</name>
    <dbReference type="NCBI Taxonomy" id="151549"/>
    <lineage>
        <taxon>Eukaryota</taxon>
        <taxon>Metazoa</taxon>
        <taxon>Ecdysozoa</taxon>
        <taxon>Arthropoda</taxon>
        <taxon>Hexapoda</taxon>
        <taxon>Insecta</taxon>
        <taxon>Pterygota</taxon>
        <taxon>Neoptera</taxon>
        <taxon>Endopterygota</taxon>
        <taxon>Lepidoptera</taxon>
        <taxon>Glossata</taxon>
        <taxon>Ditrysia</taxon>
        <taxon>Tineoidea</taxon>
        <taxon>Psychidae</taxon>
        <taxon>Oiketicinae</taxon>
        <taxon>Eumeta</taxon>
    </lineage>
</organism>